<dbReference type="InterPro" id="IPR018326">
    <property type="entry name" value="Rad4_beta-hairpin_dom1"/>
</dbReference>
<dbReference type="GO" id="GO:0003684">
    <property type="term" value="F:damaged DNA binding"/>
    <property type="evidence" value="ECO:0007669"/>
    <property type="project" value="InterPro"/>
</dbReference>
<dbReference type="Gene3D" id="3.30.70.2460">
    <property type="entry name" value="Rad4, beta-hairpin domain BHD3"/>
    <property type="match status" value="1"/>
</dbReference>
<dbReference type="GO" id="GO:0006298">
    <property type="term" value="P:mismatch repair"/>
    <property type="evidence" value="ECO:0007669"/>
    <property type="project" value="TreeGrafter"/>
</dbReference>
<proteinExistence type="predicted"/>
<accession>T0LCY9</accession>
<protein>
    <submittedName>
        <fullName evidence="2">Dna repair protein rad4</fullName>
    </submittedName>
</protein>
<dbReference type="Proteomes" id="UP000053780">
    <property type="component" value="Unassembled WGS sequence"/>
</dbReference>
<dbReference type="InterPro" id="IPR018328">
    <property type="entry name" value="Rad4_beta-hairpin_dom3"/>
</dbReference>
<dbReference type="GO" id="GO:0000111">
    <property type="term" value="C:nucleotide-excision repair factor 2 complex"/>
    <property type="evidence" value="ECO:0007669"/>
    <property type="project" value="TreeGrafter"/>
</dbReference>
<keyword evidence="3" id="KW-1185">Reference proteome</keyword>
<evidence type="ECO:0000313" key="3">
    <source>
        <dbReference type="Proteomes" id="UP000053780"/>
    </source>
</evidence>
<dbReference type="InterPro" id="IPR042488">
    <property type="entry name" value="Rad4_BHD3_sf"/>
</dbReference>
<dbReference type="PANTHER" id="PTHR12135">
    <property type="entry name" value="DNA REPAIR PROTEIN XP-C / RAD4"/>
    <property type="match status" value="1"/>
</dbReference>
<dbReference type="Pfam" id="PF10403">
    <property type="entry name" value="BHD_1"/>
    <property type="match status" value="1"/>
</dbReference>
<dbReference type="GO" id="GO:0003697">
    <property type="term" value="F:single-stranded DNA binding"/>
    <property type="evidence" value="ECO:0007669"/>
    <property type="project" value="TreeGrafter"/>
</dbReference>
<dbReference type="Pfam" id="PF10405">
    <property type="entry name" value="BHD_3"/>
    <property type="match status" value="1"/>
</dbReference>
<feature type="domain" description="Rad4 beta-hairpin" evidence="1">
    <location>
        <begin position="145"/>
        <end position="195"/>
    </location>
</feature>
<dbReference type="GO" id="GO:0005737">
    <property type="term" value="C:cytoplasm"/>
    <property type="evidence" value="ECO:0007669"/>
    <property type="project" value="TreeGrafter"/>
</dbReference>
<evidence type="ECO:0000313" key="2">
    <source>
        <dbReference type="EMBL" id="EQB62168.1"/>
    </source>
</evidence>
<organism evidence="2 3">
    <name type="scientific">Vairimorpha apis BRL 01</name>
    <dbReference type="NCBI Taxonomy" id="1037528"/>
    <lineage>
        <taxon>Eukaryota</taxon>
        <taxon>Fungi</taxon>
        <taxon>Fungi incertae sedis</taxon>
        <taxon>Microsporidia</taxon>
        <taxon>Nosematidae</taxon>
        <taxon>Vairimorpha</taxon>
    </lineage>
</organism>
<sequence length="342" mass="41278">MIKEPINIPIIDEFIDINVLNKLEELCKTKDQIESNIKFFKCLTHYNIYSRLYITFKSSFLEITVNDIIIKHSNKYIGPVFYIDSLYNIEDYSWYFSKDMKNYKIFFDVFKLFKKYISNIIFNNYNTNTIFENNISINKKLDNLRIKQIPTNTNKFIHHPLFCLESLLNNKQKLSKRNIQGYFKGEPVFLKSDIKSYKSLKYYYKNGFEPIDKSDTSDLYSQDQVKPIVISDMNDKLIQDYLHPSHVPKNCIYINNEYVEHVCKKLKINYRLCFVGFNKMNPIYRGVFIYKKDLFLVSNFLFEMFDYNKKLEIIQKYNKINKNWKLLVKMCNRYKKLQSKFC</sequence>
<dbReference type="VEuPathDB" id="MicrosporidiaDB:NAPIS_ORF00248"/>
<dbReference type="GO" id="GO:0071942">
    <property type="term" value="C:XPC complex"/>
    <property type="evidence" value="ECO:0007669"/>
    <property type="project" value="TreeGrafter"/>
</dbReference>
<dbReference type="EMBL" id="KE646965">
    <property type="protein sequence ID" value="EQB62168.1"/>
    <property type="molecule type" value="Genomic_DNA"/>
</dbReference>
<dbReference type="PANTHER" id="PTHR12135:SF0">
    <property type="entry name" value="DNA REPAIR PROTEIN COMPLEMENTING XP-C CELLS"/>
    <property type="match status" value="1"/>
</dbReference>
<dbReference type="InterPro" id="IPR004583">
    <property type="entry name" value="DNA_repair_Rad4"/>
</dbReference>
<dbReference type="OrthoDB" id="300780at2759"/>
<dbReference type="SMART" id="SM01030">
    <property type="entry name" value="BHD_1"/>
    <property type="match status" value="1"/>
</dbReference>
<reference evidence="2 3" key="1">
    <citation type="journal article" date="2013" name="BMC Genomics">
        <title>Genome sequencing and comparative genomics of honey bee microsporidia, Nosema apis reveal novel insights into host-parasite interactions.</title>
        <authorList>
            <person name="Chen Yp."/>
            <person name="Pettis J.S."/>
            <person name="Zhao Y."/>
            <person name="Liu X."/>
            <person name="Tallon L.J."/>
            <person name="Sadzewicz L.D."/>
            <person name="Li R."/>
            <person name="Zheng H."/>
            <person name="Huang S."/>
            <person name="Zhang X."/>
            <person name="Hamilton M.C."/>
            <person name="Pernal S.F."/>
            <person name="Melathopoulos A.P."/>
            <person name="Yan X."/>
            <person name="Evans J.D."/>
        </authorList>
    </citation>
    <scope>NUCLEOTIDE SEQUENCE [LARGE SCALE GENOMIC DNA]</scope>
    <source>
        <strain evidence="2 3">BRL 01</strain>
    </source>
</reference>
<dbReference type="GO" id="GO:0006289">
    <property type="term" value="P:nucleotide-excision repair"/>
    <property type="evidence" value="ECO:0007669"/>
    <property type="project" value="InterPro"/>
</dbReference>
<dbReference type="HOGENOM" id="CLU_052403_0_0_1"/>
<evidence type="ECO:0000259" key="1">
    <source>
        <dbReference type="SMART" id="SM01030"/>
    </source>
</evidence>
<gene>
    <name evidence="2" type="ORF">NAPIS_ORF00248</name>
</gene>
<dbReference type="AlphaFoldDB" id="T0LCY9"/>
<name>T0LCY9_9MICR</name>